<evidence type="ECO:0000313" key="3">
    <source>
        <dbReference type="WBParaSite" id="GPUH_0000740501-mRNA-1"/>
    </source>
</evidence>
<name>A0A183DFA5_9BILA</name>
<reference evidence="1 2" key="2">
    <citation type="submission" date="2018-11" db="EMBL/GenBank/DDBJ databases">
        <authorList>
            <consortium name="Pathogen Informatics"/>
        </authorList>
    </citation>
    <scope>NUCLEOTIDE SEQUENCE [LARGE SCALE GENOMIC DNA]</scope>
</reference>
<sequence>MFKSQNREVLFAYDAADEVSLLALQQFHMKSIKSVENWSGAGSETQTTSKFAQICIPLIEDTRLRKMASDQIYCKGVDVQIFKVRSTEICIILHADLVMMTEEFIV</sequence>
<dbReference type="WBParaSite" id="GPUH_0000740501-mRNA-1">
    <property type="protein sequence ID" value="GPUH_0000740501-mRNA-1"/>
    <property type="gene ID" value="GPUH_0000740501"/>
</dbReference>
<evidence type="ECO:0000313" key="1">
    <source>
        <dbReference type="EMBL" id="VDK58181.1"/>
    </source>
</evidence>
<dbReference type="AlphaFoldDB" id="A0A183DFA5"/>
<dbReference type="Gene3D" id="3.40.50.11260">
    <property type="match status" value="1"/>
</dbReference>
<proteinExistence type="predicted"/>
<organism evidence="3">
    <name type="scientific">Gongylonema pulchrum</name>
    <dbReference type="NCBI Taxonomy" id="637853"/>
    <lineage>
        <taxon>Eukaryota</taxon>
        <taxon>Metazoa</taxon>
        <taxon>Ecdysozoa</taxon>
        <taxon>Nematoda</taxon>
        <taxon>Chromadorea</taxon>
        <taxon>Rhabditida</taxon>
        <taxon>Spirurina</taxon>
        <taxon>Spiruromorpha</taxon>
        <taxon>Spiruroidea</taxon>
        <taxon>Gongylonematidae</taxon>
        <taxon>Gongylonema</taxon>
    </lineage>
</organism>
<keyword evidence="2" id="KW-1185">Reference proteome</keyword>
<protein>
    <submittedName>
        <fullName evidence="1 3">Uncharacterized protein</fullName>
    </submittedName>
</protein>
<dbReference type="Proteomes" id="UP000271098">
    <property type="component" value="Unassembled WGS sequence"/>
</dbReference>
<dbReference type="EMBL" id="UYRT01019060">
    <property type="protein sequence ID" value="VDK58181.1"/>
    <property type="molecule type" value="Genomic_DNA"/>
</dbReference>
<accession>A0A183DFA5</accession>
<gene>
    <name evidence="1" type="ORF">GPUH_LOCUS7395</name>
</gene>
<evidence type="ECO:0000313" key="2">
    <source>
        <dbReference type="Proteomes" id="UP000271098"/>
    </source>
</evidence>
<reference evidence="3" key="1">
    <citation type="submission" date="2016-06" db="UniProtKB">
        <authorList>
            <consortium name="WormBaseParasite"/>
        </authorList>
    </citation>
    <scope>IDENTIFICATION</scope>
</reference>